<keyword evidence="3" id="KW-0862">Zinc</keyword>
<accession>A0AA48L934</accession>
<evidence type="ECO:0000259" key="5">
    <source>
        <dbReference type="PROSITE" id="PS51891"/>
    </source>
</evidence>
<dbReference type="AlphaFoldDB" id="A0AA48L934"/>
<dbReference type="Gene3D" id="3.90.1590.10">
    <property type="entry name" value="glutathione-dependent formaldehyde- activating enzyme (gfa)"/>
    <property type="match status" value="1"/>
</dbReference>
<dbReference type="InterPro" id="IPR006913">
    <property type="entry name" value="CENP-V/GFA"/>
</dbReference>
<gene>
    <name evidence="6" type="ORF">CcaverHIS019_0606970</name>
</gene>
<dbReference type="GO" id="GO:0046872">
    <property type="term" value="F:metal ion binding"/>
    <property type="evidence" value="ECO:0007669"/>
    <property type="project" value="UniProtKB-KW"/>
</dbReference>
<dbReference type="GeneID" id="85498108"/>
<evidence type="ECO:0000313" key="6">
    <source>
        <dbReference type="EMBL" id="BEI94238.1"/>
    </source>
</evidence>
<keyword evidence="2" id="KW-0479">Metal-binding</keyword>
<reference evidence="6" key="1">
    <citation type="journal article" date="2023" name="BMC Genomics">
        <title>Chromosome-level genome assemblies of Cutaneotrichosporon spp. (Trichosporonales, Basidiomycota) reveal imbalanced evolution between nucleotide sequences and chromosome synteny.</title>
        <authorList>
            <person name="Kobayashi Y."/>
            <person name="Kayamori A."/>
            <person name="Aoki K."/>
            <person name="Shiwa Y."/>
            <person name="Matsutani M."/>
            <person name="Fujita N."/>
            <person name="Sugita T."/>
            <person name="Iwasaki W."/>
            <person name="Tanaka N."/>
            <person name="Takashima M."/>
        </authorList>
    </citation>
    <scope>NUCLEOTIDE SEQUENCE</scope>
    <source>
        <strain evidence="6">HIS019</strain>
    </source>
</reference>
<dbReference type="PROSITE" id="PS51891">
    <property type="entry name" value="CENP_V_GFA"/>
    <property type="match status" value="1"/>
</dbReference>
<dbReference type="Pfam" id="PF04828">
    <property type="entry name" value="GFA"/>
    <property type="match status" value="1"/>
</dbReference>
<evidence type="ECO:0000256" key="4">
    <source>
        <dbReference type="ARBA" id="ARBA00023239"/>
    </source>
</evidence>
<dbReference type="PANTHER" id="PTHR33337:SF30">
    <property type="entry name" value="DUF636 DOMAIN PROTEIN (AFU_ORTHOLOGUE AFUA_1G03180)"/>
    <property type="match status" value="1"/>
</dbReference>
<keyword evidence="7" id="KW-1185">Reference proteome</keyword>
<feature type="domain" description="CENP-V/GFA" evidence="5">
    <location>
        <begin position="3"/>
        <end position="125"/>
    </location>
</feature>
<comment type="similarity">
    <text evidence="1">Belongs to the Gfa family.</text>
</comment>
<evidence type="ECO:0000256" key="1">
    <source>
        <dbReference type="ARBA" id="ARBA00005495"/>
    </source>
</evidence>
<keyword evidence="4" id="KW-0456">Lyase</keyword>
<dbReference type="RefSeq" id="XP_060459503.1">
    <property type="nucleotide sequence ID" value="XM_060603183.1"/>
</dbReference>
<organism evidence="6 7">
    <name type="scientific">Cutaneotrichosporon cavernicola</name>
    <dbReference type="NCBI Taxonomy" id="279322"/>
    <lineage>
        <taxon>Eukaryota</taxon>
        <taxon>Fungi</taxon>
        <taxon>Dikarya</taxon>
        <taxon>Basidiomycota</taxon>
        <taxon>Agaricomycotina</taxon>
        <taxon>Tremellomycetes</taxon>
        <taxon>Trichosporonales</taxon>
        <taxon>Trichosporonaceae</taxon>
        <taxon>Cutaneotrichosporon</taxon>
    </lineage>
</organism>
<dbReference type="SUPFAM" id="SSF51316">
    <property type="entry name" value="Mss4-like"/>
    <property type="match status" value="1"/>
</dbReference>
<dbReference type="KEGG" id="ccac:CcaHIS019_0606970"/>
<name>A0AA48L934_9TREE</name>
<dbReference type="Proteomes" id="UP001233271">
    <property type="component" value="Chromosome 6"/>
</dbReference>
<dbReference type="EMBL" id="AP028217">
    <property type="protein sequence ID" value="BEI94238.1"/>
    <property type="molecule type" value="Genomic_DNA"/>
</dbReference>
<sequence>MTRSGSCRCGAVTLDFLDDANNAGVVCYCKSCRSLHSSESLNLKTEVDQVKVTKGTPKVYKDTHTDSGKAINRNFCGDCGSALFSDPDAMPGTRFLKVGTLADPSAIKLVGEIYVDDALEYQPRDKKHGQKHFEGMMAKEV</sequence>
<dbReference type="InterPro" id="IPR011057">
    <property type="entry name" value="Mss4-like_sf"/>
</dbReference>
<dbReference type="GO" id="GO:0016846">
    <property type="term" value="F:carbon-sulfur lyase activity"/>
    <property type="evidence" value="ECO:0007669"/>
    <property type="project" value="InterPro"/>
</dbReference>
<dbReference type="PANTHER" id="PTHR33337">
    <property type="entry name" value="GFA DOMAIN-CONTAINING PROTEIN"/>
    <property type="match status" value="1"/>
</dbReference>
<evidence type="ECO:0000256" key="2">
    <source>
        <dbReference type="ARBA" id="ARBA00022723"/>
    </source>
</evidence>
<evidence type="ECO:0000256" key="3">
    <source>
        <dbReference type="ARBA" id="ARBA00022833"/>
    </source>
</evidence>
<evidence type="ECO:0000313" key="7">
    <source>
        <dbReference type="Proteomes" id="UP001233271"/>
    </source>
</evidence>
<protein>
    <recommendedName>
        <fullName evidence="5">CENP-V/GFA domain-containing protein</fullName>
    </recommendedName>
</protein>
<proteinExistence type="inferred from homology"/>